<protein>
    <submittedName>
        <fullName evidence="1">Uncharacterized protein</fullName>
    </submittedName>
</protein>
<comment type="caution">
    <text evidence="1">The sequence shown here is derived from an EMBL/GenBank/DDBJ whole genome shotgun (WGS) entry which is preliminary data.</text>
</comment>
<dbReference type="AlphaFoldDB" id="A0A5N4CIT2"/>
<evidence type="ECO:0000313" key="2">
    <source>
        <dbReference type="Proteomes" id="UP000299084"/>
    </source>
</evidence>
<organism evidence="1 2">
    <name type="scientific">Camelus dromedarius</name>
    <name type="common">Dromedary</name>
    <name type="synonym">Arabian camel</name>
    <dbReference type="NCBI Taxonomy" id="9838"/>
    <lineage>
        <taxon>Eukaryota</taxon>
        <taxon>Metazoa</taxon>
        <taxon>Chordata</taxon>
        <taxon>Craniata</taxon>
        <taxon>Vertebrata</taxon>
        <taxon>Euteleostomi</taxon>
        <taxon>Mammalia</taxon>
        <taxon>Eutheria</taxon>
        <taxon>Laurasiatheria</taxon>
        <taxon>Artiodactyla</taxon>
        <taxon>Tylopoda</taxon>
        <taxon>Camelidae</taxon>
        <taxon>Camelus</taxon>
    </lineage>
</organism>
<evidence type="ECO:0000313" key="1">
    <source>
        <dbReference type="EMBL" id="KAB1258851.1"/>
    </source>
</evidence>
<dbReference type="Proteomes" id="UP000299084">
    <property type="component" value="Unassembled WGS sequence"/>
</dbReference>
<accession>A0A5N4CIT2</accession>
<keyword evidence="2" id="KW-1185">Reference proteome</keyword>
<dbReference type="EMBL" id="JWIN03000023">
    <property type="protein sequence ID" value="KAB1258851.1"/>
    <property type="molecule type" value="Genomic_DNA"/>
</dbReference>
<sequence length="57" mass="6544">MCVQSWHLGPHERFTCQGWKENTMAQETGGCGRADGRGKPPYRQSWILIVRRCLPRG</sequence>
<reference evidence="1 2" key="1">
    <citation type="journal article" date="2019" name="Mol. Ecol. Resour.">
        <title>Improving Illumina assemblies with Hi-C and long reads: an example with the North African dromedary.</title>
        <authorList>
            <person name="Elbers J.P."/>
            <person name="Rogers M.F."/>
            <person name="Perelman P.L."/>
            <person name="Proskuryakova A.A."/>
            <person name="Serdyukova N.A."/>
            <person name="Johnson W.E."/>
            <person name="Horin P."/>
            <person name="Corander J."/>
            <person name="Murphy D."/>
            <person name="Burger P.A."/>
        </authorList>
    </citation>
    <scope>NUCLEOTIDE SEQUENCE [LARGE SCALE GENOMIC DNA]</scope>
    <source>
        <strain evidence="1">Drom800</strain>
        <tissue evidence="1">Blood</tissue>
    </source>
</reference>
<name>A0A5N4CIT2_CAMDR</name>
<proteinExistence type="predicted"/>
<gene>
    <name evidence="1" type="ORF">Cadr_000023192</name>
</gene>